<accession>A0A1E7ZCX5</accession>
<name>A0A1E7ZCX5_9ALTE</name>
<dbReference type="Gene3D" id="3.10.450.50">
    <property type="match status" value="1"/>
</dbReference>
<dbReference type="SUPFAM" id="SSF54427">
    <property type="entry name" value="NTF2-like"/>
    <property type="match status" value="1"/>
</dbReference>
<dbReference type="CDD" id="cd00531">
    <property type="entry name" value="NTF2_like"/>
    <property type="match status" value="1"/>
</dbReference>
<dbReference type="Pfam" id="PF14534">
    <property type="entry name" value="DUF4440"/>
    <property type="match status" value="1"/>
</dbReference>
<evidence type="ECO:0000313" key="2">
    <source>
        <dbReference type="EMBL" id="OFC71304.1"/>
    </source>
</evidence>
<comment type="caution">
    <text evidence="2">The sequence shown here is derived from an EMBL/GenBank/DDBJ whole genome shotgun (WGS) entry which is preliminary data.</text>
</comment>
<dbReference type="OrthoDB" id="1633822at2"/>
<evidence type="ECO:0000313" key="3">
    <source>
        <dbReference type="Proteomes" id="UP000175691"/>
    </source>
</evidence>
<dbReference type="InterPro" id="IPR027843">
    <property type="entry name" value="DUF4440"/>
</dbReference>
<keyword evidence="3" id="KW-1185">Reference proteome</keyword>
<protein>
    <recommendedName>
        <fullName evidence="1">DUF4440 domain-containing protein</fullName>
    </recommendedName>
</protein>
<dbReference type="EMBL" id="MDHN01000015">
    <property type="protein sequence ID" value="OFC71304.1"/>
    <property type="molecule type" value="Genomic_DNA"/>
</dbReference>
<sequence>MNHPISQQLHALHQAVNSNDAAALQQLYKDDAVLVDKPFISEHRDIHGALHEFKSRYMPEHVVSHGDEVVIEAGDTALVISKLYLNSKQAIDKMGCDYKKAIYVFRKSEGGEWQCAIDNFFGVDLIDYV</sequence>
<feature type="domain" description="DUF4440" evidence="1">
    <location>
        <begin position="5"/>
        <end position="115"/>
    </location>
</feature>
<dbReference type="InterPro" id="IPR032710">
    <property type="entry name" value="NTF2-like_dom_sf"/>
</dbReference>
<dbReference type="AlphaFoldDB" id="A0A1E7ZCX5"/>
<organism evidence="2 3">
    <name type="scientific">Alteromonas confluentis</name>
    <dbReference type="NCBI Taxonomy" id="1656094"/>
    <lineage>
        <taxon>Bacteria</taxon>
        <taxon>Pseudomonadati</taxon>
        <taxon>Pseudomonadota</taxon>
        <taxon>Gammaproteobacteria</taxon>
        <taxon>Alteromonadales</taxon>
        <taxon>Alteromonadaceae</taxon>
        <taxon>Alteromonas/Salinimonas group</taxon>
        <taxon>Alteromonas</taxon>
    </lineage>
</organism>
<dbReference type="STRING" id="1656094.BFC18_09115"/>
<dbReference type="Proteomes" id="UP000175691">
    <property type="component" value="Unassembled WGS sequence"/>
</dbReference>
<reference evidence="2 3" key="1">
    <citation type="submission" date="2016-08" db="EMBL/GenBank/DDBJ databases">
        <authorList>
            <person name="Seilhamer J.J."/>
        </authorList>
    </citation>
    <scope>NUCLEOTIDE SEQUENCE [LARGE SCALE GENOMIC DNA]</scope>
    <source>
        <strain evidence="2 3">KCTC 42603</strain>
    </source>
</reference>
<proteinExistence type="predicted"/>
<evidence type="ECO:0000259" key="1">
    <source>
        <dbReference type="Pfam" id="PF14534"/>
    </source>
</evidence>
<dbReference type="RefSeq" id="WP_070124968.1">
    <property type="nucleotide sequence ID" value="NZ_MDHN01000015.1"/>
</dbReference>
<gene>
    <name evidence="2" type="ORF">BFC18_09115</name>
</gene>